<organism evidence="1 2">
    <name type="scientific">Glossina austeni</name>
    <name type="common">Savannah tsetse fly</name>
    <dbReference type="NCBI Taxonomy" id="7395"/>
    <lineage>
        <taxon>Eukaryota</taxon>
        <taxon>Metazoa</taxon>
        <taxon>Ecdysozoa</taxon>
        <taxon>Arthropoda</taxon>
        <taxon>Hexapoda</taxon>
        <taxon>Insecta</taxon>
        <taxon>Pterygota</taxon>
        <taxon>Neoptera</taxon>
        <taxon>Endopterygota</taxon>
        <taxon>Diptera</taxon>
        <taxon>Brachycera</taxon>
        <taxon>Muscomorpha</taxon>
        <taxon>Hippoboscoidea</taxon>
        <taxon>Glossinidae</taxon>
        <taxon>Glossina</taxon>
    </lineage>
</organism>
<dbReference type="Proteomes" id="UP000078200">
    <property type="component" value="Unassembled WGS sequence"/>
</dbReference>
<accession>A0A1A9VKS3</accession>
<protein>
    <submittedName>
        <fullName evidence="1">Uncharacterized protein</fullName>
    </submittedName>
</protein>
<name>A0A1A9VKS3_GLOAU</name>
<dbReference type="VEuPathDB" id="VectorBase:GAUT039953"/>
<evidence type="ECO:0000313" key="2">
    <source>
        <dbReference type="Proteomes" id="UP000078200"/>
    </source>
</evidence>
<evidence type="ECO:0000313" key="1">
    <source>
        <dbReference type="EnsemblMetazoa" id="GAUT039953-PA"/>
    </source>
</evidence>
<dbReference type="AlphaFoldDB" id="A0A1A9VKS3"/>
<sequence>MFGLERALKSPLKRFCAITLFGNVDSMSASCLNYSTISNENECEINYLMKVNKTGNLSLHWLPDTLSELEYLLRVPCYKKEKAGSAMFYDYLALRRILNILNTLIVIVLNQSQFLFACEALAKVYLKVAAPAFTVTHASELKE</sequence>
<reference evidence="1" key="1">
    <citation type="submission" date="2020-05" db="UniProtKB">
        <authorList>
            <consortium name="EnsemblMetazoa"/>
        </authorList>
    </citation>
    <scope>IDENTIFICATION</scope>
    <source>
        <strain evidence="1">TTRI</strain>
    </source>
</reference>
<dbReference type="EnsemblMetazoa" id="GAUT039953-RA">
    <property type="protein sequence ID" value="GAUT039953-PA"/>
    <property type="gene ID" value="GAUT039953"/>
</dbReference>
<keyword evidence="2" id="KW-1185">Reference proteome</keyword>
<proteinExistence type="predicted"/>